<dbReference type="PANTHER" id="PTHR10566">
    <property type="entry name" value="CHAPERONE-ACTIVITY OF BC1 COMPLEX CABC1 -RELATED"/>
    <property type="match status" value="1"/>
</dbReference>
<dbReference type="InterPro" id="IPR000719">
    <property type="entry name" value="Prot_kinase_dom"/>
</dbReference>
<dbReference type="InterPro" id="IPR004147">
    <property type="entry name" value="ABC1_dom"/>
</dbReference>
<dbReference type="CDD" id="cd05121">
    <property type="entry name" value="ABC1_ADCK3-like"/>
    <property type="match status" value="1"/>
</dbReference>
<dbReference type="Proteomes" id="UP001472866">
    <property type="component" value="Chromosome 17"/>
</dbReference>
<evidence type="ECO:0000313" key="5">
    <source>
        <dbReference type="Proteomes" id="UP001472866"/>
    </source>
</evidence>
<accession>A0AAX4PMA2</accession>
<dbReference type="SUPFAM" id="SSF56112">
    <property type="entry name" value="Protein kinase-like (PK-like)"/>
    <property type="match status" value="1"/>
</dbReference>
<dbReference type="PROSITE" id="PS50011">
    <property type="entry name" value="PROTEIN_KINASE_DOM"/>
    <property type="match status" value="1"/>
</dbReference>
<dbReference type="EMBL" id="CP151517">
    <property type="protein sequence ID" value="WZN67021.1"/>
    <property type="molecule type" value="Genomic_DNA"/>
</dbReference>
<dbReference type="AlphaFoldDB" id="A0AAX4PMA2"/>
<name>A0AAX4PMA2_9CHLO</name>
<reference evidence="4 5" key="1">
    <citation type="submission" date="2024-03" db="EMBL/GenBank/DDBJ databases">
        <title>Complete genome sequence of the green alga Chloropicon roscoffensis RCC1871.</title>
        <authorList>
            <person name="Lemieux C."/>
            <person name="Pombert J.-F."/>
            <person name="Otis C."/>
            <person name="Turmel M."/>
        </authorList>
    </citation>
    <scope>NUCLEOTIDE SEQUENCE [LARGE SCALE GENOMIC DNA]</scope>
    <source>
        <strain evidence="4 5">RCC1871</strain>
    </source>
</reference>
<proteinExistence type="inferred from homology"/>
<evidence type="ECO:0000256" key="1">
    <source>
        <dbReference type="ARBA" id="ARBA00009670"/>
    </source>
</evidence>
<dbReference type="PANTHER" id="PTHR10566:SF123">
    <property type="entry name" value="PROTEIN KINASE SUPERFAMILY PROTEIN"/>
    <property type="match status" value="1"/>
</dbReference>
<comment type="similarity">
    <text evidence="1">Belongs to the protein kinase superfamily. ADCK protein kinase family.</text>
</comment>
<sequence length="598" mass="65223">MKRTRLGVGGYGVGCAGPESALHRAGGRTRGHRRRRRRRRREEPGSDTPVELLLVPQVASETVEEPVTATTRSSISVVDDNQAHHGVGSEEFWASESTSRSTMEPANAYDPIELDAYFGSKPFLVAGRVGEVASALARALGAATAHRGDRRRQFAAYREIIESLGPAFVKVAQTLSTRPDLIGEELASELREFQDRAAAFATPVAFRIIKEELGRPVSEVFQSIGDKPIAAASLGQVYRATLAGEEGADVAVKVQRPGVLAKIAVDVFLLRQLLQAVKVLAGMTRDLRLIADEVAVGLYGELDYRVEAENSRVFARAHEGLDFIVVPEPVRELTTERVLVTEWVEGKSPADLFRELNQRPCDGGGDGAAAKLRKLVDMGVSCSLSQLLTTGVMHADPHPGNLIYTPDGRLAYVDFGLLTRVEPRHRGGMLDSIVHMSSGDWNGFVRDLDRLELLKPTVRTNELEADLAKMMGKSSFKDFSKLLQVMAKLGVRYKFTLPPFYVLVVRSLATLEGIALQVDPDFKIVSAARGILMRDTLSSSEGLGTAAGKTLLGAAARSPMSALRLALAALASFFRSCWVRATAPFGKMNAFGRWWWKL</sequence>
<dbReference type="InterPro" id="IPR011009">
    <property type="entry name" value="Kinase-like_dom_sf"/>
</dbReference>
<feature type="compositionally biased region" description="Basic residues" evidence="2">
    <location>
        <begin position="25"/>
        <end position="40"/>
    </location>
</feature>
<keyword evidence="4" id="KW-0418">Kinase</keyword>
<evidence type="ECO:0000259" key="3">
    <source>
        <dbReference type="PROSITE" id="PS50011"/>
    </source>
</evidence>
<dbReference type="InterPro" id="IPR050154">
    <property type="entry name" value="UbiB_kinase"/>
</dbReference>
<dbReference type="Gene3D" id="1.10.510.10">
    <property type="entry name" value="Transferase(Phosphotransferase) domain 1"/>
    <property type="match status" value="1"/>
</dbReference>
<evidence type="ECO:0000256" key="2">
    <source>
        <dbReference type="SAM" id="MobiDB-lite"/>
    </source>
</evidence>
<feature type="domain" description="Protein kinase" evidence="3">
    <location>
        <begin position="223"/>
        <end position="598"/>
    </location>
</feature>
<dbReference type="Pfam" id="PF03109">
    <property type="entry name" value="ABC1"/>
    <property type="match status" value="1"/>
</dbReference>
<dbReference type="GO" id="GO:0004672">
    <property type="term" value="F:protein kinase activity"/>
    <property type="evidence" value="ECO:0007669"/>
    <property type="project" value="InterPro"/>
</dbReference>
<dbReference type="GO" id="GO:0005524">
    <property type="term" value="F:ATP binding"/>
    <property type="evidence" value="ECO:0007669"/>
    <property type="project" value="InterPro"/>
</dbReference>
<keyword evidence="5" id="KW-1185">Reference proteome</keyword>
<protein>
    <submittedName>
        <fullName evidence="4">UbiB-like protein kinase</fullName>
    </submittedName>
</protein>
<keyword evidence="4" id="KW-0808">Transferase</keyword>
<organism evidence="4 5">
    <name type="scientific">Chloropicon roscoffensis</name>
    <dbReference type="NCBI Taxonomy" id="1461544"/>
    <lineage>
        <taxon>Eukaryota</taxon>
        <taxon>Viridiplantae</taxon>
        <taxon>Chlorophyta</taxon>
        <taxon>Chloropicophyceae</taxon>
        <taxon>Chloropicales</taxon>
        <taxon>Chloropicaceae</taxon>
        <taxon>Chloropicon</taxon>
    </lineage>
</organism>
<gene>
    <name evidence="4" type="ORF">HKI87_17g85930</name>
</gene>
<feature type="region of interest" description="Disordered" evidence="2">
    <location>
        <begin position="1"/>
        <end position="49"/>
    </location>
</feature>
<evidence type="ECO:0000313" key="4">
    <source>
        <dbReference type="EMBL" id="WZN67021.1"/>
    </source>
</evidence>